<evidence type="ECO:0000313" key="2">
    <source>
        <dbReference type="Proteomes" id="UP000245626"/>
    </source>
</evidence>
<name>A0ACD0NL30_9BASI</name>
<organism evidence="1 2">
    <name type="scientific">Violaceomyces palustris</name>
    <dbReference type="NCBI Taxonomy" id="1673888"/>
    <lineage>
        <taxon>Eukaryota</taxon>
        <taxon>Fungi</taxon>
        <taxon>Dikarya</taxon>
        <taxon>Basidiomycota</taxon>
        <taxon>Ustilaginomycotina</taxon>
        <taxon>Ustilaginomycetes</taxon>
        <taxon>Violaceomycetales</taxon>
        <taxon>Violaceomycetaceae</taxon>
        <taxon>Violaceomyces</taxon>
    </lineage>
</organism>
<evidence type="ECO:0000313" key="1">
    <source>
        <dbReference type="EMBL" id="PWN46505.1"/>
    </source>
</evidence>
<reference evidence="1 2" key="1">
    <citation type="journal article" date="2018" name="Mol. Biol. Evol.">
        <title>Broad Genomic Sampling Reveals a Smut Pathogenic Ancestry of the Fungal Clade Ustilaginomycotina.</title>
        <authorList>
            <person name="Kijpornyongpan T."/>
            <person name="Mondo S.J."/>
            <person name="Barry K."/>
            <person name="Sandor L."/>
            <person name="Lee J."/>
            <person name="Lipzen A."/>
            <person name="Pangilinan J."/>
            <person name="LaButti K."/>
            <person name="Hainaut M."/>
            <person name="Henrissat B."/>
            <person name="Grigoriev I.V."/>
            <person name="Spatafora J.W."/>
            <person name="Aime M.C."/>
        </authorList>
    </citation>
    <scope>NUCLEOTIDE SEQUENCE [LARGE SCALE GENOMIC DNA]</scope>
    <source>
        <strain evidence="1 2">SA 807</strain>
    </source>
</reference>
<dbReference type="Proteomes" id="UP000245626">
    <property type="component" value="Unassembled WGS sequence"/>
</dbReference>
<proteinExistence type="predicted"/>
<feature type="non-terminal residue" evidence="1">
    <location>
        <position position="1"/>
    </location>
</feature>
<sequence>VWGNNHSVVRFGQGAFRLALENVYLETTGRRLVSTVFGKPHRLTYEYADRLLKDLFLTNGGRQVEKVEPSVWMVGDNTESDIAGANGYGWSSALVRTGVYKDSHGPPNHKPTLLVDNVEEAVSKALDLEWSLK</sequence>
<dbReference type="EMBL" id="KZ820963">
    <property type="protein sequence ID" value="PWN46505.1"/>
    <property type="molecule type" value="Genomic_DNA"/>
</dbReference>
<protein>
    <submittedName>
        <fullName evidence="1">Uncharacterized protein</fullName>
    </submittedName>
</protein>
<gene>
    <name evidence="1" type="ORF">IE53DRAFT_322851</name>
</gene>
<accession>A0ACD0NL30</accession>
<keyword evidence="2" id="KW-1185">Reference proteome</keyword>